<keyword evidence="3" id="KW-1185">Reference proteome</keyword>
<feature type="region of interest" description="Disordered" evidence="1">
    <location>
        <begin position="128"/>
        <end position="148"/>
    </location>
</feature>
<name>A0AAD9MV38_9ANNE</name>
<comment type="caution">
    <text evidence="2">The sequence shown here is derived from an EMBL/GenBank/DDBJ whole genome shotgun (WGS) entry which is preliminary data.</text>
</comment>
<reference evidence="2" key="1">
    <citation type="journal article" date="2023" name="Mol. Biol. Evol.">
        <title>Third-Generation Sequencing Reveals the Adaptive Role of the Epigenome in Three Deep-Sea Polychaetes.</title>
        <authorList>
            <person name="Perez M."/>
            <person name="Aroh O."/>
            <person name="Sun Y."/>
            <person name="Lan Y."/>
            <person name="Juniper S.K."/>
            <person name="Young C.R."/>
            <person name="Angers B."/>
            <person name="Qian P.Y."/>
        </authorList>
    </citation>
    <scope>NUCLEOTIDE SEQUENCE</scope>
    <source>
        <strain evidence="2">P08H-3</strain>
    </source>
</reference>
<dbReference type="Proteomes" id="UP001208570">
    <property type="component" value="Unassembled WGS sequence"/>
</dbReference>
<organism evidence="2 3">
    <name type="scientific">Paralvinella palmiformis</name>
    <dbReference type="NCBI Taxonomy" id="53620"/>
    <lineage>
        <taxon>Eukaryota</taxon>
        <taxon>Metazoa</taxon>
        <taxon>Spiralia</taxon>
        <taxon>Lophotrochozoa</taxon>
        <taxon>Annelida</taxon>
        <taxon>Polychaeta</taxon>
        <taxon>Sedentaria</taxon>
        <taxon>Canalipalpata</taxon>
        <taxon>Terebellida</taxon>
        <taxon>Terebelliformia</taxon>
        <taxon>Alvinellidae</taxon>
        <taxon>Paralvinella</taxon>
    </lineage>
</organism>
<gene>
    <name evidence="2" type="ORF">LSH36_579g05086</name>
</gene>
<feature type="compositionally biased region" description="Polar residues" evidence="1">
    <location>
        <begin position="131"/>
        <end position="142"/>
    </location>
</feature>
<dbReference type="EMBL" id="JAODUP010000579">
    <property type="protein sequence ID" value="KAK2146917.1"/>
    <property type="molecule type" value="Genomic_DNA"/>
</dbReference>
<accession>A0AAD9MV38</accession>
<evidence type="ECO:0000313" key="3">
    <source>
        <dbReference type="Proteomes" id="UP001208570"/>
    </source>
</evidence>
<proteinExistence type="predicted"/>
<protein>
    <submittedName>
        <fullName evidence="2">Uncharacterized protein</fullName>
    </submittedName>
</protein>
<evidence type="ECO:0000313" key="2">
    <source>
        <dbReference type="EMBL" id="KAK2146917.1"/>
    </source>
</evidence>
<sequence length="210" mass="24064">MVLCGGAEHLITSCDYCDTKDQLAHAFEELNIKPDTDDLESMKQWMLSYLKQQGNSKNVEAWGCRLEDWLDRANNKNNIDAGVIDEMLCTKFSSSLCSEVQDISCHKFDMIKSFGKLRIEMCKIETESPMPASTQPQKSPHYQSPPPKRHTVEVVQLHMDQHIVKTPADTKASVAEKITRLFYGCNLPFSLVEHRLWKDIIVTLRQPVRH</sequence>
<evidence type="ECO:0000256" key="1">
    <source>
        <dbReference type="SAM" id="MobiDB-lite"/>
    </source>
</evidence>
<dbReference type="AlphaFoldDB" id="A0AAD9MV38"/>